<keyword evidence="7" id="KW-1185">Reference proteome</keyword>
<organism evidence="6 7">
    <name type="scientific">Symbiodinium natans</name>
    <dbReference type="NCBI Taxonomy" id="878477"/>
    <lineage>
        <taxon>Eukaryota</taxon>
        <taxon>Sar</taxon>
        <taxon>Alveolata</taxon>
        <taxon>Dinophyceae</taxon>
        <taxon>Suessiales</taxon>
        <taxon>Symbiodiniaceae</taxon>
        <taxon>Symbiodinium</taxon>
    </lineage>
</organism>
<gene>
    <name evidence="6" type="ORF">SNAT2548_LOCUS15727</name>
</gene>
<dbReference type="EMBL" id="CAJNDS010002046">
    <property type="protein sequence ID" value="CAE7298735.1"/>
    <property type="molecule type" value="Genomic_DNA"/>
</dbReference>
<dbReference type="Proteomes" id="UP000604046">
    <property type="component" value="Unassembled WGS sequence"/>
</dbReference>
<evidence type="ECO:0000256" key="4">
    <source>
        <dbReference type="SAM" id="Coils"/>
    </source>
</evidence>
<accession>A0A812NBR7</accession>
<name>A0A812NBR7_9DINO</name>
<dbReference type="Pfam" id="PF12796">
    <property type="entry name" value="Ank_2"/>
    <property type="match status" value="1"/>
</dbReference>
<evidence type="ECO:0000256" key="5">
    <source>
        <dbReference type="SAM" id="SignalP"/>
    </source>
</evidence>
<dbReference type="SUPFAM" id="SSF48403">
    <property type="entry name" value="Ankyrin repeat"/>
    <property type="match status" value="1"/>
</dbReference>
<dbReference type="AlphaFoldDB" id="A0A812NBR7"/>
<keyword evidence="2 3" id="KW-0040">ANK repeat</keyword>
<reference evidence="6" key="1">
    <citation type="submission" date="2021-02" db="EMBL/GenBank/DDBJ databases">
        <authorList>
            <person name="Dougan E. K."/>
            <person name="Rhodes N."/>
            <person name="Thang M."/>
            <person name="Chan C."/>
        </authorList>
    </citation>
    <scope>NUCLEOTIDE SEQUENCE</scope>
</reference>
<evidence type="ECO:0000256" key="1">
    <source>
        <dbReference type="ARBA" id="ARBA00022737"/>
    </source>
</evidence>
<feature type="repeat" description="ANK" evidence="3">
    <location>
        <begin position="272"/>
        <end position="304"/>
    </location>
</feature>
<evidence type="ECO:0000313" key="7">
    <source>
        <dbReference type="Proteomes" id="UP000604046"/>
    </source>
</evidence>
<sequence length="359" mass="39790">MRHLPLVWLGFALAGGARLGPGKQEKSQSFGYRMQQQLEGIPAKLNQQAAATVTEMDFMQEGMEQLQRALNNGDDVMSLSTQLAQKAASVSGSLDELVNGLQELDASLAEVVQEDSSLEFQPTLFEIKSTMVPGMRSSFTFFQMGLRQMRFLFEQLEDGASDDVVKRAKDTLHYEVDNLQQMKAELVQKIQKLLRSLKQLHEELRTHFGHVAPQAPSLATEWAAVEGMEISEALAAVHEKQPSDAVGSKLTTLLEFLRGQNFDKASTEAEWKSRKPLHLAAAKGRPQEAELLLEVRADVDAQVPNTGDTPLLYAAVQLSRHQDDEETQDFQSVVALLLAHGADKAKANKKHKAPQDYLN</sequence>
<keyword evidence="5" id="KW-0732">Signal</keyword>
<keyword evidence="4" id="KW-0175">Coiled coil</keyword>
<dbReference type="InterPro" id="IPR036770">
    <property type="entry name" value="Ankyrin_rpt-contain_sf"/>
</dbReference>
<keyword evidence="1" id="KW-0677">Repeat</keyword>
<feature type="coiled-coil region" evidence="4">
    <location>
        <begin position="176"/>
        <end position="207"/>
    </location>
</feature>
<dbReference type="Gene3D" id="1.25.40.20">
    <property type="entry name" value="Ankyrin repeat-containing domain"/>
    <property type="match status" value="1"/>
</dbReference>
<dbReference type="PANTHER" id="PTHR24189:SF50">
    <property type="entry name" value="ANKYRIN REPEAT AND SOCS BOX PROTEIN 2"/>
    <property type="match status" value="1"/>
</dbReference>
<evidence type="ECO:0000313" key="6">
    <source>
        <dbReference type="EMBL" id="CAE7298735.1"/>
    </source>
</evidence>
<feature type="signal peptide" evidence="5">
    <location>
        <begin position="1"/>
        <end position="19"/>
    </location>
</feature>
<dbReference type="InterPro" id="IPR050745">
    <property type="entry name" value="Multifunctional_regulatory"/>
</dbReference>
<dbReference type="InterPro" id="IPR002110">
    <property type="entry name" value="Ankyrin_rpt"/>
</dbReference>
<evidence type="ECO:0000256" key="3">
    <source>
        <dbReference type="PROSITE-ProRule" id="PRU00023"/>
    </source>
</evidence>
<evidence type="ECO:0000256" key="2">
    <source>
        <dbReference type="ARBA" id="ARBA00023043"/>
    </source>
</evidence>
<dbReference type="PANTHER" id="PTHR24189">
    <property type="entry name" value="MYOTROPHIN"/>
    <property type="match status" value="1"/>
</dbReference>
<dbReference type="PROSITE" id="PS50088">
    <property type="entry name" value="ANK_REPEAT"/>
    <property type="match status" value="1"/>
</dbReference>
<proteinExistence type="predicted"/>
<dbReference type="SMART" id="SM00248">
    <property type="entry name" value="ANK"/>
    <property type="match status" value="2"/>
</dbReference>
<protein>
    <submittedName>
        <fullName evidence="6">Uncharacterized protein</fullName>
    </submittedName>
</protein>
<feature type="chain" id="PRO_5033052817" evidence="5">
    <location>
        <begin position="20"/>
        <end position="359"/>
    </location>
</feature>
<comment type="caution">
    <text evidence="6">The sequence shown here is derived from an EMBL/GenBank/DDBJ whole genome shotgun (WGS) entry which is preliminary data.</text>
</comment>
<dbReference type="PROSITE" id="PS50297">
    <property type="entry name" value="ANK_REP_REGION"/>
    <property type="match status" value="1"/>
</dbReference>